<proteinExistence type="predicted"/>
<reference evidence="1 2" key="1">
    <citation type="submission" date="2017-07" db="EMBL/GenBank/DDBJ databases">
        <title>Phylogenetic study on the rhizospheric bacterium Ochrobactrum sp. A44.</title>
        <authorList>
            <person name="Krzyzanowska D.M."/>
            <person name="Ossowicki A."/>
            <person name="Rajewska M."/>
            <person name="Maciag T."/>
            <person name="Kaczynski Z."/>
            <person name="Czerwicka M."/>
            <person name="Jafra S."/>
        </authorList>
    </citation>
    <scope>NUCLEOTIDE SEQUENCE [LARGE SCALE GENOMIC DNA]</scope>
    <source>
        <strain evidence="1 2">DSM 7216</strain>
    </source>
</reference>
<gene>
    <name evidence="1" type="ORF">CEV31_1063</name>
</gene>
<evidence type="ECO:0000313" key="1">
    <source>
        <dbReference type="EMBL" id="OYR19645.1"/>
    </source>
</evidence>
<organism evidence="1 2">
    <name type="scientific">Brucella thiophenivorans</name>
    <dbReference type="NCBI Taxonomy" id="571255"/>
    <lineage>
        <taxon>Bacteria</taxon>
        <taxon>Pseudomonadati</taxon>
        <taxon>Pseudomonadota</taxon>
        <taxon>Alphaproteobacteria</taxon>
        <taxon>Hyphomicrobiales</taxon>
        <taxon>Brucellaceae</taxon>
        <taxon>Brucella/Ochrobactrum group</taxon>
        <taxon>Brucella</taxon>
    </lineage>
</organism>
<sequence>MEKSQIACRLSTVGIIPFGFIARINPFSTASGRSLKPNP</sequence>
<keyword evidence="2" id="KW-1185">Reference proteome</keyword>
<dbReference type="EMBL" id="NNRJ01000015">
    <property type="protein sequence ID" value="OYR19645.1"/>
    <property type="molecule type" value="Genomic_DNA"/>
</dbReference>
<comment type="caution">
    <text evidence="1">The sequence shown here is derived from an EMBL/GenBank/DDBJ whole genome shotgun (WGS) entry which is preliminary data.</text>
</comment>
<evidence type="ECO:0000313" key="2">
    <source>
        <dbReference type="Proteomes" id="UP000215590"/>
    </source>
</evidence>
<accession>A0A256FXS8</accession>
<dbReference type="Proteomes" id="UP000215590">
    <property type="component" value="Unassembled WGS sequence"/>
</dbReference>
<name>A0A256FXS8_9HYPH</name>
<dbReference type="AlphaFoldDB" id="A0A256FXS8"/>
<protein>
    <submittedName>
        <fullName evidence="1">Uncharacterized protein</fullName>
    </submittedName>
</protein>